<sequence length="227" mass="23256">MNRVSFRVLAYTAITVAIVGGMSGCFQDDQTRTVGYEVPETVNSLVIEGGTGDIRVVGGGTGVRVTEHQTYRSTAPAAEHSTSAGTLTLSYKCPDGDCGIGYEVEVPAGTRVRVKDGTGNVHLSGLSGEVEAQTGTGGIDAKRMSSDRASLSTSTGDVSTVFTTQPHTLKATTSTGNVTVKVPTGDPYAVTATSDTGTVDQRIAQQPGAAHSIVATTNTGDVRIGNA</sequence>
<protein>
    <recommendedName>
        <fullName evidence="1">DUF4097 domain-containing protein</fullName>
    </recommendedName>
</protein>
<dbReference type="InterPro" id="IPR025164">
    <property type="entry name" value="Toastrack_DUF4097"/>
</dbReference>
<dbReference type="EMBL" id="BAAATR010000003">
    <property type="protein sequence ID" value="GAA2230772.1"/>
    <property type="molecule type" value="Genomic_DNA"/>
</dbReference>
<name>A0ABP5QB66_9ACTN</name>
<proteinExistence type="predicted"/>
<accession>A0ABP5QB66</accession>
<evidence type="ECO:0000259" key="1">
    <source>
        <dbReference type="Pfam" id="PF13349"/>
    </source>
</evidence>
<reference evidence="3" key="1">
    <citation type="journal article" date="2019" name="Int. J. Syst. Evol. Microbiol.">
        <title>The Global Catalogue of Microorganisms (GCM) 10K type strain sequencing project: providing services to taxonomists for standard genome sequencing and annotation.</title>
        <authorList>
            <consortium name="The Broad Institute Genomics Platform"/>
            <consortium name="The Broad Institute Genome Sequencing Center for Infectious Disease"/>
            <person name="Wu L."/>
            <person name="Ma J."/>
        </authorList>
    </citation>
    <scope>NUCLEOTIDE SEQUENCE [LARGE SCALE GENOMIC DNA]</scope>
    <source>
        <strain evidence="3">JCM 7356</strain>
    </source>
</reference>
<comment type="caution">
    <text evidence="2">The sequence shown here is derived from an EMBL/GenBank/DDBJ whole genome shotgun (WGS) entry which is preliminary data.</text>
</comment>
<dbReference type="Pfam" id="PF13349">
    <property type="entry name" value="DUF4097"/>
    <property type="match status" value="1"/>
</dbReference>
<gene>
    <name evidence="2" type="ORF">GCM10010430_08630</name>
</gene>
<feature type="domain" description="DUF4097" evidence="1">
    <location>
        <begin position="39"/>
        <end position="223"/>
    </location>
</feature>
<dbReference type="Proteomes" id="UP001500305">
    <property type="component" value="Unassembled WGS sequence"/>
</dbReference>
<keyword evidence="3" id="KW-1185">Reference proteome</keyword>
<organism evidence="2 3">
    <name type="scientific">Kitasatospora cystarginea</name>
    <dbReference type="NCBI Taxonomy" id="58350"/>
    <lineage>
        <taxon>Bacteria</taxon>
        <taxon>Bacillati</taxon>
        <taxon>Actinomycetota</taxon>
        <taxon>Actinomycetes</taxon>
        <taxon>Kitasatosporales</taxon>
        <taxon>Streptomycetaceae</taxon>
        <taxon>Kitasatospora</taxon>
    </lineage>
</organism>
<dbReference type="PROSITE" id="PS51257">
    <property type="entry name" value="PROKAR_LIPOPROTEIN"/>
    <property type="match status" value="1"/>
</dbReference>
<evidence type="ECO:0000313" key="2">
    <source>
        <dbReference type="EMBL" id="GAA2230772.1"/>
    </source>
</evidence>
<evidence type="ECO:0000313" key="3">
    <source>
        <dbReference type="Proteomes" id="UP001500305"/>
    </source>
</evidence>